<dbReference type="InterPro" id="IPR036249">
    <property type="entry name" value="Thioredoxin-like_sf"/>
</dbReference>
<dbReference type="Pfam" id="PF00085">
    <property type="entry name" value="Thioredoxin"/>
    <property type="match status" value="1"/>
</dbReference>
<accession>A0AAP0NDH3</accession>
<name>A0AAP0NDH3_LIQFO</name>
<dbReference type="Pfam" id="PF13414">
    <property type="entry name" value="TPR_11"/>
    <property type="match status" value="1"/>
</dbReference>
<dbReference type="AlphaFoldDB" id="A0AAP0NDH3"/>
<dbReference type="PANTHER" id="PTHR46050">
    <property type="entry name" value="TPR REPEAT-CONTAINING THIOREDOXIN"/>
    <property type="match status" value="1"/>
</dbReference>
<dbReference type="Gene3D" id="1.25.40.10">
    <property type="entry name" value="Tetratricopeptide repeat domain"/>
    <property type="match status" value="1"/>
</dbReference>
<dbReference type="Gene3D" id="3.40.30.10">
    <property type="entry name" value="Glutaredoxin"/>
    <property type="match status" value="1"/>
</dbReference>
<dbReference type="Pfam" id="PF13432">
    <property type="entry name" value="TPR_16"/>
    <property type="match status" value="1"/>
</dbReference>
<dbReference type="PANTHER" id="PTHR46050:SF18">
    <property type="entry name" value="TETRATRICOPEPTIDE REPEAT (TPR)-LIKE SUPERFAMILY PROTEIN"/>
    <property type="match status" value="1"/>
</dbReference>
<organism evidence="4 5">
    <name type="scientific">Liquidambar formosana</name>
    <name type="common">Formosan gum</name>
    <dbReference type="NCBI Taxonomy" id="63359"/>
    <lineage>
        <taxon>Eukaryota</taxon>
        <taxon>Viridiplantae</taxon>
        <taxon>Streptophyta</taxon>
        <taxon>Embryophyta</taxon>
        <taxon>Tracheophyta</taxon>
        <taxon>Spermatophyta</taxon>
        <taxon>Magnoliopsida</taxon>
        <taxon>eudicotyledons</taxon>
        <taxon>Gunneridae</taxon>
        <taxon>Pentapetalae</taxon>
        <taxon>Saxifragales</taxon>
        <taxon>Altingiaceae</taxon>
        <taxon>Liquidambar</taxon>
    </lineage>
</organism>
<feature type="domain" description="Thioredoxin" evidence="3">
    <location>
        <begin position="634"/>
        <end position="689"/>
    </location>
</feature>
<comment type="caution">
    <text evidence="4">The sequence shown here is derived from an EMBL/GenBank/DDBJ whole genome shotgun (WGS) entry which is preliminary data.</text>
</comment>
<dbReference type="InterPro" id="IPR011990">
    <property type="entry name" value="TPR-like_helical_dom_sf"/>
</dbReference>
<dbReference type="Proteomes" id="UP001415857">
    <property type="component" value="Unassembled WGS sequence"/>
</dbReference>
<dbReference type="SUPFAM" id="SSF48452">
    <property type="entry name" value="TPR-like"/>
    <property type="match status" value="3"/>
</dbReference>
<feature type="compositionally biased region" description="Polar residues" evidence="2">
    <location>
        <begin position="193"/>
        <end position="203"/>
    </location>
</feature>
<evidence type="ECO:0000313" key="5">
    <source>
        <dbReference type="Proteomes" id="UP001415857"/>
    </source>
</evidence>
<feature type="compositionally biased region" description="Polar residues" evidence="2">
    <location>
        <begin position="37"/>
        <end position="51"/>
    </location>
</feature>
<feature type="repeat" description="TPR" evidence="1">
    <location>
        <begin position="241"/>
        <end position="274"/>
    </location>
</feature>
<dbReference type="EMBL" id="JBBPBK010000014">
    <property type="protein sequence ID" value="KAK9270758.1"/>
    <property type="molecule type" value="Genomic_DNA"/>
</dbReference>
<keyword evidence="5" id="KW-1185">Reference proteome</keyword>
<dbReference type="GO" id="GO:0005737">
    <property type="term" value="C:cytoplasm"/>
    <property type="evidence" value="ECO:0007669"/>
    <property type="project" value="TreeGrafter"/>
</dbReference>
<feature type="region of interest" description="Disordered" evidence="2">
    <location>
        <begin position="37"/>
        <end position="123"/>
    </location>
</feature>
<dbReference type="GO" id="GO:0006950">
    <property type="term" value="P:response to stress"/>
    <property type="evidence" value="ECO:0007669"/>
    <property type="project" value="UniProtKB-ARBA"/>
</dbReference>
<dbReference type="InterPro" id="IPR044534">
    <property type="entry name" value="TTL1-4"/>
</dbReference>
<evidence type="ECO:0000313" key="4">
    <source>
        <dbReference type="EMBL" id="KAK9270758.1"/>
    </source>
</evidence>
<feature type="compositionally biased region" description="Low complexity" evidence="2">
    <location>
        <begin position="111"/>
        <end position="120"/>
    </location>
</feature>
<dbReference type="SMART" id="SM00028">
    <property type="entry name" value="TPR"/>
    <property type="match status" value="6"/>
</dbReference>
<evidence type="ECO:0000259" key="3">
    <source>
        <dbReference type="Pfam" id="PF00085"/>
    </source>
</evidence>
<sequence>MAEIAYTVKNEMGCGLMGGIFHSRSFWPRKTSVRSLATNGSNNSYKVPSTHNSKKLQGGSGQTSFIESSPLAKPPPKLDEKSNTKTTLVCPRPSVSHHQNQSSRPSDARRSSTSSSNGSSLTKVSQIQDLADLNRLRREVSGISTELSGIINDRQQSSGSKALVRATSGNVMLLSHLGNLRQPGAGNCRRGQETNSSIPNPQIGNLRHGGNGTMGNIVRKTSNENQRTGNSYRGPVNKLDPEVLKCMGNEEYKVGRFEEALALYNRAIALDSTKASYYSNKAAALTGLGHLIEAVFVCREAIRIEPYYHRAHHRLADTISQSVQIVFFLGLGEAEKALSHYKYSCPKADSEYIAQAQALQTHLSRCTEDQKLRDWNTLLEDTQCAISSGADSSPEIYALQAEALLKLHRHQEAYATFQKGPNFDIDCCTQFFGPARTSYLLMIQTQLYMAMGRFEDALAAAQHAARLDSTNKDVSAVLRRVRAVASARLRGNQLFKASKFSEACGAYEQHVDLSLANSRKPLKIALRLLDVRPSYGKARLRRADCHAKLERWEASIQDYEMLIRETPGDEEVARALFMSQVQLKKQRGEDTKGMKFGSNLFSVSSNERFRHLVTSPGMSVVLFCNKTSHKQALQLLEQVCKRFPSVNFLKVEVEEHPYLAKSEGLSSIPAFKIYKNGSRVKEILGNNRDLLEGSIKLYSS</sequence>
<dbReference type="InterPro" id="IPR013766">
    <property type="entry name" value="Thioredoxin_domain"/>
</dbReference>
<gene>
    <name evidence="4" type="ORF">L1049_026341</name>
</gene>
<reference evidence="4 5" key="1">
    <citation type="journal article" date="2024" name="Plant J.">
        <title>Genome sequences and population genomics reveal climatic adaptation and genomic divergence between two closely related sweetgum species.</title>
        <authorList>
            <person name="Xu W.Q."/>
            <person name="Ren C.Q."/>
            <person name="Zhang X.Y."/>
            <person name="Comes H.P."/>
            <person name="Liu X.H."/>
            <person name="Li Y.G."/>
            <person name="Kettle C.J."/>
            <person name="Jalonen R."/>
            <person name="Gaisberger H."/>
            <person name="Ma Y.Z."/>
            <person name="Qiu Y.X."/>
        </authorList>
    </citation>
    <scope>NUCLEOTIDE SEQUENCE [LARGE SCALE GENOMIC DNA]</scope>
    <source>
        <strain evidence="4">Hangzhou</strain>
    </source>
</reference>
<protein>
    <recommendedName>
        <fullName evidence="3">Thioredoxin domain-containing protein</fullName>
    </recommendedName>
</protein>
<evidence type="ECO:0000256" key="1">
    <source>
        <dbReference type="PROSITE-ProRule" id="PRU00339"/>
    </source>
</evidence>
<feature type="region of interest" description="Disordered" evidence="2">
    <location>
        <begin position="186"/>
        <end position="234"/>
    </location>
</feature>
<keyword evidence="1" id="KW-0802">TPR repeat</keyword>
<dbReference type="CDD" id="cd02947">
    <property type="entry name" value="TRX_family"/>
    <property type="match status" value="1"/>
</dbReference>
<dbReference type="InterPro" id="IPR019734">
    <property type="entry name" value="TPR_rpt"/>
</dbReference>
<dbReference type="PROSITE" id="PS50005">
    <property type="entry name" value="TPR"/>
    <property type="match status" value="1"/>
</dbReference>
<evidence type="ECO:0000256" key="2">
    <source>
        <dbReference type="SAM" id="MobiDB-lite"/>
    </source>
</evidence>
<proteinExistence type="predicted"/>
<feature type="compositionally biased region" description="Polar residues" evidence="2">
    <location>
        <begin position="219"/>
        <end position="231"/>
    </location>
</feature>
<dbReference type="SUPFAM" id="SSF52833">
    <property type="entry name" value="Thioredoxin-like"/>
    <property type="match status" value="1"/>
</dbReference>